<evidence type="ECO:0000256" key="1">
    <source>
        <dbReference type="SAM" id="Phobius"/>
    </source>
</evidence>
<gene>
    <name evidence="2" type="ORF">KS419_17625</name>
    <name evidence="3" type="ORF">KS419_19085</name>
</gene>
<evidence type="ECO:0000313" key="2">
    <source>
        <dbReference type="EMBL" id="MBU9713552.1"/>
    </source>
</evidence>
<comment type="caution">
    <text evidence="3">The sequence shown here is derived from an EMBL/GenBank/DDBJ whole genome shotgun (WGS) entry which is preliminary data.</text>
</comment>
<keyword evidence="1" id="KW-0472">Membrane</keyword>
<keyword evidence="4" id="KW-1185">Reference proteome</keyword>
<proteinExistence type="predicted"/>
<name>A0ABS6JJX2_9BACI</name>
<keyword evidence="1" id="KW-0812">Transmembrane</keyword>
<protein>
    <submittedName>
        <fullName evidence="3">Uncharacterized protein</fullName>
    </submittedName>
</protein>
<reference evidence="3 4" key="1">
    <citation type="submission" date="2021-06" db="EMBL/GenBank/DDBJ databases">
        <title>Bacillus sp. RD4P76, an endophyte from a halophyte.</title>
        <authorList>
            <person name="Sun J.-Q."/>
        </authorList>
    </citation>
    <scope>NUCLEOTIDE SEQUENCE [LARGE SCALE GENOMIC DNA]</scope>
    <source>
        <strain evidence="3 4">CGMCC 1.15917</strain>
    </source>
</reference>
<dbReference type="EMBL" id="JAHQCS010000144">
    <property type="protein sequence ID" value="MBU9713552.1"/>
    <property type="molecule type" value="Genomic_DNA"/>
</dbReference>
<evidence type="ECO:0000313" key="3">
    <source>
        <dbReference type="EMBL" id="MBU9713838.1"/>
    </source>
</evidence>
<keyword evidence="1" id="KW-1133">Transmembrane helix</keyword>
<sequence>MFSYLIIFILLIISFASFSAAEKAKKKRTSLKFTFSVTLAVMLPFLVEGTVLYALSIVLFTTLQFILYDIGLMGN</sequence>
<dbReference type="Proteomes" id="UP000784880">
    <property type="component" value="Unassembled WGS sequence"/>
</dbReference>
<organism evidence="3 4">
    <name type="scientific">Evansella tamaricis</name>
    <dbReference type="NCBI Taxonomy" id="2069301"/>
    <lineage>
        <taxon>Bacteria</taxon>
        <taxon>Bacillati</taxon>
        <taxon>Bacillota</taxon>
        <taxon>Bacilli</taxon>
        <taxon>Bacillales</taxon>
        <taxon>Bacillaceae</taxon>
        <taxon>Evansella</taxon>
    </lineage>
</organism>
<dbReference type="EMBL" id="JAHQCS010000152">
    <property type="protein sequence ID" value="MBU9713838.1"/>
    <property type="molecule type" value="Genomic_DNA"/>
</dbReference>
<accession>A0ABS6JJX2</accession>
<evidence type="ECO:0000313" key="4">
    <source>
        <dbReference type="Proteomes" id="UP000784880"/>
    </source>
</evidence>
<dbReference type="RefSeq" id="WP_217067704.1">
    <property type="nucleotide sequence ID" value="NZ_JAHQCS010000144.1"/>
</dbReference>
<feature type="transmembrane region" description="Helical" evidence="1">
    <location>
        <begin position="45"/>
        <end position="68"/>
    </location>
</feature>